<dbReference type="GO" id="GO:0006666">
    <property type="term" value="P:3-keto-sphinganine metabolic process"/>
    <property type="evidence" value="ECO:0007669"/>
    <property type="project" value="InterPro"/>
</dbReference>
<dbReference type="EC" id="1.1.1.102" evidence="11"/>
<comment type="subcellular location">
    <subcellularLocation>
        <location evidence="1">Endoplasmic reticulum</location>
    </subcellularLocation>
</comment>
<sequence>MGWCCCITWLWSILAIGLGVALFEFFSRKKRDLKGKHVLVTGGSSGIGLSVALDVAARGASVTLVARDVDKLEKAQVEIATVISRVASGGYVQYFSGDLSGDPEKIASIVKDAEVDLGPIYMLVNCAGFARAQTFEDIPPWLVKQLMDVNYTGSFIITQEAVRSMKRQHEGVVVFTSSQAGLIGLYGFTAYSAAKAALVRLAEALHMEVKPYNITVTVCYPPDTDTPGFEEENQTKPVETKLMSETAGLLKPEEVAKKLVDDALIGSFTSTVGLEGFMLTTLCAGMGPITDAFSFLTQVFLFGIFRAVSAFYLWSFNKIVDKEYRKRQACKKSE</sequence>
<dbReference type="PANTHER" id="PTHR43550:SF3">
    <property type="entry name" value="3-KETODIHYDROSPHINGOSINE REDUCTASE"/>
    <property type="match status" value="1"/>
</dbReference>
<keyword evidence="6" id="KW-0256">Endoplasmic reticulum</keyword>
<keyword evidence="7" id="KW-0521">NADP</keyword>
<reference evidence="16 17" key="1">
    <citation type="journal article" date="2024" name="BMC Genomics">
        <title>Genome assembly of redclaw crayfish (Cherax quadricarinatus) provides insights into its immune adaptation and hypoxia tolerance.</title>
        <authorList>
            <person name="Liu Z."/>
            <person name="Zheng J."/>
            <person name="Li H."/>
            <person name="Fang K."/>
            <person name="Wang S."/>
            <person name="He J."/>
            <person name="Zhou D."/>
            <person name="Weng S."/>
            <person name="Chi M."/>
            <person name="Gu Z."/>
            <person name="He J."/>
            <person name="Li F."/>
            <person name="Wang M."/>
        </authorList>
    </citation>
    <scope>NUCLEOTIDE SEQUENCE [LARGE SCALE GENOMIC DNA]</scope>
    <source>
        <strain evidence="16">ZL_2023a</strain>
    </source>
</reference>
<evidence type="ECO:0000256" key="7">
    <source>
        <dbReference type="ARBA" id="ARBA00022857"/>
    </source>
</evidence>
<dbReference type="SUPFAM" id="SSF51735">
    <property type="entry name" value="NAD(P)-binding Rossmann-fold domains"/>
    <property type="match status" value="1"/>
</dbReference>
<keyword evidence="9" id="KW-0560">Oxidoreductase</keyword>
<dbReference type="GO" id="GO:0047560">
    <property type="term" value="F:3-dehydrosphinganine reductase activity"/>
    <property type="evidence" value="ECO:0007669"/>
    <property type="project" value="UniProtKB-EC"/>
</dbReference>
<evidence type="ECO:0000256" key="9">
    <source>
        <dbReference type="ARBA" id="ARBA00023002"/>
    </source>
</evidence>
<dbReference type="Pfam" id="PF00106">
    <property type="entry name" value="adh_short"/>
    <property type="match status" value="1"/>
</dbReference>
<feature type="transmembrane region" description="Helical" evidence="14">
    <location>
        <begin position="6"/>
        <end position="26"/>
    </location>
</feature>
<dbReference type="FunFam" id="3.40.50.720:FF:000165">
    <property type="entry name" value="3-ketodihydrosphingosine reductase"/>
    <property type="match status" value="1"/>
</dbReference>
<dbReference type="InterPro" id="IPR057326">
    <property type="entry name" value="KR_dom"/>
</dbReference>
<evidence type="ECO:0000256" key="3">
    <source>
        <dbReference type="ARBA" id="ARBA00004991"/>
    </source>
</evidence>
<dbReference type="InterPro" id="IPR036291">
    <property type="entry name" value="NAD(P)-bd_dom_sf"/>
</dbReference>
<dbReference type="GO" id="GO:0000166">
    <property type="term" value="F:nucleotide binding"/>
    <property type="evidence" value="ECO:0007669"/>
    <property type="project" value="UniProtKB-KW"/>
</dbReference>
<dbReference type="PROSITE" id="PS00061">
    <property type="entry name" value="ADH_SHORT"/>
    <property type="match status" value="1"/>
</dbReference>
<dbReference type="GO" id="GO:0030148">
    <property type="term" value="P:sphingolipid biosynthetic process"/>
    <property type="evidence" value="ECO:0007669"/>
    <property type="project" value="InterPro"/>
</dbReference>
<dbReference type="Gene3D" id="3.40.50.720">
    <property type="entry name" value="NAD(P)-binding Rossmann-like Domain"/>
    <property type="match status" value="1"/>
</dbReference>
<evidence type="ECO:0000313" key="16">
    <source>
        <dbReference type="EMBL" id="KAK8725854.1"/>
    </source>
</evidence>
<proteinExistence type="inferred from homology"/>
<evidence type="ECO:0000256" key="14">
    <source>
        <dbReference type="SAM" id="Phobius"/>
    </source>
</evidence>
<keyword evidence="17" id="KW-1185">Reference proteome</keyword>
<evidence type="ECO:0000256" key="1">
    <source>
        <dbReference type="ARBA" id="ARBA00004240"/>
    </source>
</evidence>
<feature type="transmembrane region" description="Helical" evidence="14">
    <location>
        <begin position="295"/>
        <end position="316"/>
    </location>
</feature>
<dbReference type="CDD" id="cd08939">
    <property type="entry name" value="KDSR-like_SDR_c"/>
    <property type="match status" value="1"/>
</dbReference>
<dbReference type="SMART" id="SM00822">
    <property type="entry name" value="PKS_KR"/>
    <property type="match status" value="1"/>
</dbReference>
<dbReference type="GO" id="GO:0005789">
    <property type="term" value="C:endoplasmic reticulum membrane"/>
    <property type="evidence" value="ECO:0007669"/>
    <property type="project" value="TreeGrafter"/>
</dbReference>
<keyword evidence="10" id="KW-0443">Lipid metabolism</keyword>
<dbReference type="InterPro" id="IPR002347">
    <property type="entry name" value="SDR_fam"/>
</dbReference>
<evidence type="ECO:0000259" key="15">
    <source>
        <dbReference type="SMART" id="SM00822"/>
    </source>
</evidence>
<protein>
    <recommendedName>
        <fullName evidence="11">3-dehydrosphinganine reductase</fullName>
        <ecNumber evidence="11">1.1.1.102</ecNumber>
    </recommendedName>
</protein>
<organism evidence="16 17">
    <name type="scientific">Cherax quadricarinatus</name>
    <name type="common">Australian red claw crayfish</name>
    <dbReference type="NCBI Taxonomy" id="27406"/>
    <lineage>
        <taxon>Eukaryota</taxon>
        <taxon>Metazoa</taxon>
        <taxon>Ecdysozoa</taxon>
        <taxon>Arthropoda</taxon>
        <taxon>Crustacea</taxon>
        <taxon>Multicrustacea</taxon>
        <taxon>Malacostraca</taxon>
        <taxon>Eumalacostraca</taxon>
        <taxon>Eucarida</taxon>
        <taxon>Decapoda</taxon>
        <taxon>Pleocyemata</taxon>
        <taxon>Astacidea</taxon>
        <taxon>Parastacoidea</taxon>
        <taxon>Parastacidae</taxon>
        <taxon>Cherax</taxon>
    </lineage>
</organism>
<keyword evidence="8" id="KW-0746">Sphingolipid metabolism</keyword>
<evidence type="ECO:0000256" key="5">
    <source>
        <dbReference type="ARBA" id="ARBA00022741"/>
    </source>
</evidence>
<dbReference type="EMBL" id="JARKIK010000081">
    <property type="protein sequence ID" value="KAK8725854.1"/>
    <property type="molecule type" value="Genomic_DNA"/>
</dbReference>
<dbReference type="InterPro" id="IPR045022">
    <property type="entry name" value="KDSR-like"/>
</dbReference>
<dbReference type="PRINTS" id="PR00081">
    <property type="entry name" value="GDHRDH"/>
</dbReference>
<keyword evidence="14" id="KW-1133">Transmembrane helix</keyword>
<feature type="domain" description="Ketoreductase" evidence="15">
    <location>
        <begin position="36"/>
        <end position="223"/>
    </location>
</feature>
<accession>A0AAW0WEX4</accession>
<evidence type="ECO:0000256" key="2">
    <source>
        <dbReference type="ARBA" id="ARBA00004760"/>
    </source>
</evidence>
<comment type="catalytic activity">
    <reaction evidence="13">
        <text>sphinganine + NADP(+) = 3-oxosphinganine + NADPH + H(+)</text>
        <dbReference type="Rhea" id="RHEA:22640"/>
        <dbReference type="ChEBI" id="CHEBI:15378"/>
        <dbReference type="ChEBI" id="CHEBI:57783"/>
        <dbReference type="ChEBI" id="CHEBI:57817"/>
        <dbReference type="ChEBI" id="CHEBI:58299"/>
        <dbReference type="ChEBI" id="CHEBI:58349"/>
        <dbReference type="EC" id="1.1.1.102"/>
    </reaction>
    <physiologicalReaction direction="right-to-left" evidence="13">
        <dbReference type="Rhea" id="RHEA:22642"/>
    </physiologicalReaction>
</comment>
<gene>
    <name evidence="16" type="ORF">OTU49_010518</name>
</gene>
<evidence type="ECO:0000256" key="6">
    <source>
        <dbReference type="ARBA" id="ARBA00022824"/>
    </source>
</evidence>
<dbReference type="Proteomes" id="UP001445076">
    <property type="component" value="Unassembled WGS sequence"/>
</dbReference>
<dbReference type="InterPro" id="IPR020904">
    <property type="entry name" value="Sc_DH/Rdtase_CS"/>
</dbReference>
<evidence type="ECO:0000256" key="10">
    <source>
        <dbReference type="ARBA" id="ARBA00023098"/>
    </source>
</evidence>
<keyword evidence="14" id="KW-0812">Transmembrane</keyword>
<evidence type="ECO:0000256" key="13">
    <source>
        <dbReference type="ARBA" id="ARBA00048930"/>
    </source>
</evidence>
<dbReference type="AlphaFoldDB" id="A0AAW0WEX4"/>
<evidence type="ECO:0000256" key="8">
    <source>
        <dbReference type="ARBA" id="ARBA00022919"/>
    </source>
</evidence>
<keyword evidence="14" id="KW-0472">Membrane</keyword>
<comment type="pathway">
    <text evidence="3">Sphingolipid metabolism.</text>
</comment>
<evidence type="ECO:0000256" key="4">
    <source>
        <dbReference type="ARBA" id="ARBA00006484"/>
    </source>
</evidence>
<comment type="function">
    <text evidence="12">Catalyzes the reduction of 3'-oxosphinganine (3-ketodihydrosphingosine/KDS) to sphinganine (dihydrosphingosine/DHS), the second step of de novo sphingolipid biosynthesis.</text>
</comment>
<evidence type="ECO:0000256" key="12">
    <source>
        <dbReference type="ARBA" id="ARBA00044737"/>
    </source>
</evidence>
<comment type="similarity">
    <text evidence="4">Belongs to the short-chain dehydrogenases/reductases (SDR) family.</text>
</comment>
<name>A0AAW0WEX4_CHEQU</name>
<comment type="caution">
    <text evidence="16">The sequence shown here is derived from an EMBL/GenBank/DDBJ whole genome shotgun (WGS) entry which is preliminary data.</text>
</comment>
<keyword evidence="5" id="KW-0547">Nucleotide-binding</keyword>
<evidence type="ECO:0000313" key="17">
    <source>
        <dbReference type="Proteomes" id="UP001445076"/>
    </source>
</evidence>
<comment type="pathway">
    <text evidence="2">Lipid metabolism; sphingolipid metabolism.</text>
</comment>
<evidence type="ECO:0000256" key="11">
    <source>
        <dbReference type="ARBA" id="ARBA00026112"/>
    </source>
</evidence>
<dbReference type="PANTHER" id="PTHR43550">
    <property type="entry name" value="3-KETODIHYDROSPHINGOSINE REDUCTASE"/>
    <property type="match status" value="1"/>
</dbReference>